<evidence type="ECO:0000313" key="2">
    <source>
        <dbReference type="EMBL" id="WYY06535.1"/>
    </source>
</evidence>
<dbReference type="EMBL" id="CP136137">
    <property type="protein sequence ID" value="WYY06535.1"/>
    <property type="molecule type" value="Genomic_DNA"/>
</dbReference>
<dbReference type="InterPro" id="IPR006047">
    <property type="entry name" value="GH13_cat_dom"/>
</dbReference>
<dbReference type="SMART" id="SM00642">
    <property type="entry name" value="Aamy"/>
    <property type="match status" value="1"/>
</dbReference>
<sequence>MSGIPVDPVATYRVQLTPAFTFAEVTGILQHLCELGISHLYLSPILAAMPGSQHGYDWCPPARISDVLGGADGYRLLREHARAVGIGIIVDIVPNHVGVADPEHNPWWTDVLTRGPASPYATFFDLDAQHSDGLINLPYLGSEDDLERLALDDQGHLVLGDIVLPTAPGTWSPGDTALAVHRLQHYRLVPHDSRRVGYRRFLAVNGLAALRQDVPEVYDATHAWLRELIADDLVDGVRVDHVDGLADPISYLRRLRADLGPDRLLYIEKGLSSGEELDPLLPVDGTTGYDQLQLIEARFTAPTGAIELEETFRAITGIEGDGDAVLRRARDVKQAVLVDQLPDRIQRVADLLTATAPEVAPHAIQKAASLFICACPVGRPDYPALRDAVLVGIDALAHEYPSLTPGFAVLGAAFRDPDSAREALGRIGEAVAAVYGKGVEDVGFHRTARLISSQELGCLPLEPAINRTDFVERARRRAATWPRSMVALSTHDTKRSEDVRARIAVIAQTPQRWRIVVDRLWRLHPPPHPLVCYLLLQNLVGVWPDDGRPTPELSARLTEYARKAMREGGLVSSWTAVDVSAEESVQRWLADLQSGEAADVITSFVELIADAGQAEALSRKALSLLLPGVGDIYQGTQWWNYSLTDPDNRRPVDYTRSLDHPKARVVQTCLEVRRRHPAAFVAGSSYLNITLKGAATDHVCAFARGRGDDPAVVVVTVRLALMFTDPAIRTKAQIVLPRGDWLDAFTGNAFSGTVTAEDLLSDRPLALLERMTSDGL</sequence>
<dbReference type="NCBIfam" id="TIGR02401">
    <property type="entry name" value="trehalose_TreY"/>
    <property type="match status" value="1"/>
</dbReference>
<dbReference type="InterPro" id="IPR012767">
    <property type="entry name" value="Trehalose_TreY"/>
</dbReference>
<keyword evidence="2" id="KW-0413">Isomerase</keyword>
<dbReference type="InterPro" id="IPR017853">
    <property type="entry name" value="GH"/>
</dbReference>
<dbReference type="Gene3D" id="3.20.20.80">
    <property type="entry name" value="Glycosidases"/>
    <property type="match status" value="4"/>
</dbReference>
<organism evidence="2 3">
    <name type="scientific">Gordonia hydrophobica</name>
    <dbReference type="NCBI Taxonomy" id="40516"/>
    <lineage>
        <taxon>Bacteria</taxon>
        <taxon>Bacillati</taxon>
        <taxon>Actinomycetota</taxon>
        <taxon>Actinomycetes</taxon>
        <taxon>Mycobacteriales</taxon>
        <taxon>Gordoniaceae</taxon>
        <taxon>Gordonia</taxon>
    </lineage>
</organism>
<dbReference type="PANTHER" id="PTHR10357">
    <property type="entry name" value="ALPHA-AMYLASE FAMILY MEMBER"/>
    <property type="match status" value="1"/>
</dbReference>
<protein>
    <submittedName>
        <fullName evidence="2">Malto-oligosyltrehalose synthase</fullName>
        <ecNumber evidence="2">5.4.99.15</ecNumber>
    </submittedName>
</protein>
<keyword evidence="3" id="KW-1185">Reference proteome</keyword>
<dbReference type="Pfam" id="PF00128">
    <property type="entry name" value="Alpha-amylase"/>
    <property type="match status" value="1"/>
</dbReference>
<dbReference type="PANTHER" id="PTHR10357:SF216">
    <property type="entry name" value="MALTOOLIGOSYL TREHALOSE SYNTHASE-RELATED"/>
    <property type="match status" value="1"/>
</dbReference>
<feature type="domain" description="Glycosyl hydrolase family 13 catalytic" evidence="1">
    <location>
        <begin position="15"/>
        <end position="397"/>
    </location>
</feature>
<evidence type="ECO:0000313" key="3">
    <source>
        <dbReference type="Proteomes" id="UP001479933"/>
    </source>
</evidence>
<gene>
    <name evidence="2" type="primary">treY</name>
    <name evidence="2" type="ORF">RVF87_15880</name>
</gene>
<evidence type="ECO:0000259" key="1">
    <source>
        <dbReference type="SMART" id="SM00642"/>
    </source>
</evidence>
<dbReference type="EC" id="5.4.99.15" evidence="2"/>
<name>A0ABZ2TYZ4_9ACTN</name>
<dbReference type="RefSeq" id="WP_066162924.1">
    <property type="nucleotide sequence ID" value="NZ_CP136137.1"/>
</dbReference>
<dbReference type="CDD" id="cd11336">
    <property type="entry name" value="AmyAc_MTSase"/>
    <property type="match status" value="1"/>
</dbReference>
<dbReference type="Proteomes" id="UP001479933">
    <property type="component" value="Chromosome"/>
</dbReference>
<proteinExistence type="predicted"/>
<reference evidence="2 3" key="1">
    <citation type="journal article" date="2023" name="Virus Evol.">
        <title>Computational host range prediction-The good, the bad, and the ugly.</title>
        <authorList>
            <person name="Howell A.A."/>
            <person name="Versoza C.J."/>
            <person name="Pfeifer S.P."/>
        </authorList>
    </citation>
    <scope>NUCLEOTIDE SEQUENCE [LARGE SCALE GENOMIC DNA]</scope>
    <source>
        <strain evidence="2 3">1610/1b</strain>
    </source>
</reference>
<accession>A0ABZ2TYZ4</accession>
<dbReference type="GO" id="GO:0047470">
    <property type="term" value="F:(1,4)-alpha-D-glucan 1-alpha-D-glucosylmutase activity"/>
    <property type="evidence" value="ECO:0007669"/>
    <property type="project" value="UniProtKB-EC"/>
</dbReference>
<dbReference type="SUPFAM" id="SSF51445">
    <property type="entry name" value="(Trans)glycosidases"/>
    <property type="match status" value="1"/>
</dbReference>